<dbReference type="InterPro" id="IPR000090">
    <property type="entry name" value="Flg_Motor_Flig"/>
</dbReference>
<evidence type="ECO:0000313" key="13">
    <source>
        <dbReference type="EMBL" id="MCP1102504.1"/>
    </source>
</evidence>
<dbReference type="InterPro" id="IPR011002">
    <property type="entry name" value="FliG_a-hlx"/>
</dbReference>
<keyword evidence="6" id="KW-0145">Chemotaxis</keyword>
<evidence type="ECO:0000256" key="4">
    <source>
        <dbReference type="ARBA" id="ARBA00021870"/>
    </source>
</evidence>
<feature type="domain" description="Flagellar motor switch protein FliG N-terminal" evidence="12">
    <location>
        <begin position="12"/>
        <end position="114"/>
    </location>
</feature>
<keyword evidence="5" id="KW-1003">Cell membrane</keyword>
<evidence type="ECO:0000256" key="9">
    <source>
        <dbReference type="ARBA" id="ARBA00023143"/>
    </source>
</evidence>
<dbReference type="InterPro" id="IPR028263">
    <property type="entry name" value="FliG_N"/>
</dbReference>
<dbReference type="EMBL" id="JAMZFW010000011">
    <property type="protein sequence ID" value="MCP1102504.1"/>
    <property type="molecule type" value="Genomic_DNA"/>
</dbReference>
<dbReference type="Gene3D" id="1.10.220.30">
    <property type="match status" value="3"/>
</dbReference>
<keyword evidence="9" id="KW-0975">Bacterial flagellum</keyword>
<accession>A0ABT1EA61</accession>
<dbReference type="RefSeq" id="WP_262066290.1">
    <property type="nucleotide sequence ID" value="NZ_JAMXOD010000011.1"/>
</dbReference>
<dbReference type="PANTHER" id="PTHR30534">
    <property type="entry name" value="FLAGELLAR MOTOR SWITCH PROTEIN FLIG"/>
    <property type="match status" value="1"/>
</dbReference>
<dbReference type="PRINTS" id="PR00954">
    <property type="entry name" value="FLGMOTORFLIG"/>
</dbReference>
<evidence type="ECO:0000259" key="11">
    <source>
        <dbReference type="Pfam" id="PF14841"/>
    </source>
</evidence>
<keyword evidence="14" id="KW-1185">Reference proteome</keyword>
<dbReference type="InterPro" id="IPR032779">
    <property type="entry name" value="FliG_M"/>
</dbReference>
<name>A0ABT1EA61_9FIRM</name>
<dbReference type="SUPFAM" id="SSF48029">
    <property type="entry name" value="FliG"/>
    <property type="match status" value="2"/>
</dbReference>
<feature type="domain" description="Flagellar motor switch protein FliG C-terminal" evidence="10">
    <location>
        <begin position="225"/>
        <end position="331"/>
    </location>
</feature>
<dbReference type="Pfam" id="PF01706">
    <property type="entry name" value="FliG_C"/>
    <property type="match status" value="1"/>
</dbReference>
<organism evidence="13 14">
    <name type="scientific">Aequitasia blattaphilus</name>
    <dbReference type="NCBI Taxonomy" id="2949332"/>
    <lineage>
        <taxon>Bacteria</taxon>
        <taxon>Bacillati</taxon>
        <taxon>Bacillota</taxon>
        <taxon>Clostridia</taxon>
        <taxon>Lachnospirales</taxon>
        <taxon>Lachnospiraceae</taxon>
        <taxon>Aequitasia</taxon>
    </lineage>
</organism>
<comment type="subcellular location">
    <subcellularLocation>
        <location evidence="1">Bacterial flagellum basal body</location>
    </subcellularLocation>
    <subcellularLocation>
        <location evidence="2">Cell membrane</location>
        <topology evidence="2">Peripheral membrane protein</topology>
        <orientation evidence="2">Cytoplasmic side</orientation>
    </subcellularLocation>
</comment>
<proteinExistence type="inferred from homology"/>
<keyword evidence="7" id="KW-0283">Flagellar rotation</keyword>
<gene>
    <name evidence="13" type="primary">fliG</name>
    <name evidence="13" type="ORF">NK125_08775</name>
</gene>
<evidence type="ECO:0000256" key="8">
    <source>
        <dbReference type="ARBA" id="ARBA00023136"/>
    </source>
</evidence>
<evidence type="ECO:0000259" key="10">
    <source>
        <dbReference type="Pfam" id="PF01706"/>
    </source>
</evidence>
<dbReference type="PANTHER" id="PTHR30534:SF0">
    <property type="entry name" value="FLAGELLAR MOTOR SWITCH PROTEIN FLIG"/>
    <property type="match status" value="1"/>
</dbReference>
<dbReference type="PIRSF" id="PIRSF003161">
    <property type="entry name" value="FliG"/>
    <property type="match status" value="1"/>
</dbReference>
<dbReference type="InterPro" id="IPR023087">
    <property type="entry name" value="Flg_Motor_Flig_C"/>
</dbReference>
<reference evidence="13 14" key="1">
    <citation type="journal article" date="2022" name="Genome Biol. Evol.">
        <title>Host diet, physiology and behaviors set the stage for Lachnospiraceae cladogenesis.</title>
        <authorList>
            <person name="Vera-Ponce De Leon A."/>
            <person name="Schneider M."/>
            <person name="Jahnes B.C."/>
            <person name="Sadowski V."/>
            <person name="Camuy-Velez L.A."/>
            <person name="Duan J."/>
            <person name="Sabree Z.L."/>
        </authorList>
    </citation>
    <scope>NUCLEOTIDE SEQUENCE [LARGE SCALE GENOMIC DNA]</scope>
    <source>
        <strain evidence="13 14">PAL113</strain>
    </source>
</reference>
<keyword evidence="13" id="KW-0966">Cell projection</keyword>
<dbReference type="Pfam" id="PF14841">
    <property type="entry name" value="FliG_M"/>
    <property type="match status" value="1"/>
</dbReference>
<comment type="similarity">
    <text evidence="3">Belongs to the FliG family.</text>
</comment>
<feature type="domain" description="Flagellar motor switch protein FliG middle" evidence="11">
    <location>
        <begin position="123"/>
        <end position="195"/>
    </location>
</feature>
<sequence>MEATHQSKKDNLKIGQKAAAVIAALGAEKASKVYKYLSEDEVEKLTLEVARLGHVEAEQTETILDDFYKTCLTQKVVTDGGMEYARAVLEKAYGESVAQELLKKVGKHMKGRSFDFIGKGDTKNLISFLQHERPQTIALVLSYVESNQAAELISNLDDEKRLKVVESIARMESASPEVIKLVESELAKKFDSVLTTDFTRIGGVDYIAGVMNHMDRSSEKAIFDAMASNDPELADNIRKKMFVFEDVLGMDDRSVQRFIRECDMKDVVYALKNASGQMLELFFSNMSARMAETIQSDLEVTVNVRLKDVEEAQQRIVAIIRKLDEEGELILGKGGKDDIIA</sequence>
<evidence type="ECO:0000256" key="2">
    <source>
        <dbReference type="ARBA" id="ARBA00004413"/>
    </source>
</evidence>
<evidence type="ECO:0000256" key="5">
    <source>
        <dbReference type="ARBA" id="ARBA00022475"/>
    </source>
</evidence>
<keyword evidence="13" id="KW-0969">Cilium</keyword>
<dbReference type="Pfam" id="PF14842">
    <property type="entry name" value="FliG_N"/>
    <property type="match status" value="1"/>
</dbReference>
<comment type="caution">
    <text evidence="13">The sequence shown here is derived from an EMBL/GenBank/DDBJ whole genome shotgun (WGS) entry which is preliminary data.</text>
</comment>
<protein>
    <recommendedName>
        <fullName evidence="4">Flagellar motor switch protein FliG</fullName>
    </recommendedName>
</protein>
<dbReference type="NCBIfam" id="TIGR00207">
    <property type="entry name" value="fliG"/>
    <property type="match status" value="1"/>
</dbReference>
<evidence type="ECO:0000259" key="12">
    <source>
        <dbReference type="Pfam" id="PF14842"/>
    </source>
</evidence>
<evidence type="ECO:0000256" key="7">
    <source>
        <dbReference type="ARBA" id="ARBA00022779"/>
    </source>
</evidence>
<evidence type="ECO:0000256" key="6">
    <source>
        <dbReference type="ARBA" id="ARBA00022500"/>
    </source>
</evidence>
<evidence type="ECO:0000256" key="3">
    <source>
        <dbReference type="ARBA" id="ARBA00010299"/>
    </source>
</evidence>
<keyword evidence="13" id="KW-0282">Flagellum</keyword>
<evidence type="ECO:0000313" key="14">
    <source>
        <dbReference type="Proteomes" id="UP001523566"/>
    </source>
</evidence>
<dbReference type="Proteomes" id="UP001523566">
    <property type="component" value="Unassembled WGS sequence"/>
</dbReference>
<keyword evidence="8" id="KW-0472">Membrane</keyword>
<evidence type="ECO:0000256" key="1">
    <source>
        <dbReference type="ARBA" id="ARBA00004117"/>
    </source>
</evidence>